<gene>
    <name evidence="3" type="primary">PCMP-E36_7</name>
    <name evidence="3" type="ORF">CK203_089593</name>
</gene>
<proteinExistence type="predicted"/>
<dbReference type="Pfam" id="PF01535">
    <property type="entry name" value="PPR"/>
    <property type="match status" value="5"/>
</dbReference>
<dbReference type="PANTHER" id="PTHR47926">
    <property type="entry name" value="PENTATRICOPEPTIDE REPEAT-CONTAINING PROTEIN"/>
    <property type="match status" value="1"/>
</dbReference>
<dbReference type="FunFam" id="1.25.40.10:FF:000344">
    <property type="entry name" value="Pentatricopeptide repeat-containing protein"/>
    <property type="match status" value="1"/>
</dbReference>
<feature type="repeat" description="PPR" evidence="2">
    <location>
        <begin position="143"/>
        <end position="177"/>
    </location>
</feature>
<dbReference type="Gene3D" id="1.25.40.10">
    <property type="entry name" value="Tetratricopeptide repeat domain"/>
    <property type="match status" value="5"/>
</dbReference>
<protein>
    <submittedName>
        <fullName evidence="3">Pentatricopeptide repeat-containing protein</fullName>
    </submittedName>
</protein>
<organism evidence="3 4">
    <name type="scientific">Vitis vinifera</name>
    <name type="common">Grape</name>
    <dbReference type="NCBI Taxonomy" id="29760"/>
    <lineage>
        <taxon>Eukaryota</taxon>
        <taxon>Viridiplantae</taxon>
        <taxon>Streptophyta</taxon>
        <taxon>Embryophyta</taxon>
        <taxon>Tracheophyta</taxon>
        <taxon>Spermatophyta</taxon>
        <taxon>Magnoliopsida</taxon>
        <taxon>eudicotyledons</taxon>
        <taxon>Gunneridae</taxon>
        <taxon>Pentapetalae</taxon>
        <taxon>rosids</taxon>
        <taxon>Vitales</taxon>
        <taxon>Vitaceae</taxon>
        <taxon>Viteae</taxon>
        <taxon>Vitis</taxon>
    </lineage>
</organism>
<feature type="repeat" description="PPR" evidence="2">
    <location>
        <begin position="281"/>
        <end position="315"/>
    </location>
</feature>
<feature type="repeat" description="PPR" evidence="2">
    <location>
        <begin position="581"/>
        <end position="616"/>
    </location>
</feature>
<dbReference type="EMBL" id="QGNW01001161">
    <property type="protein sequence ID" value="RVW52894.1"/>
    <property type="molecule type" value="Genomic_DNA"/>
</dbReference>
<dbReference type="NCBIfam" id="TIGR00756">
    <property type="entry name" value="PPR"/>
    <property type="match status" value="6"/>
</dbReference>
<evidence type="ECO:0000313" key="4">
    <source>
        <dbReference type="Proteomes" id="UP000288805"/>
    </source>
</evidence>
<comment type="caution">
    <text evidence="3">The sequence shown here is derived from an EMBL/GenBank/DDBJ whole genome shotgun (WGS) entry which is preliminary data.</text>
</comment>
<evidence type="ECO:0000256" key="1">
    <source>
        <dbReference type="ARBA" id="ARBA00022737"/>
    </source>
</evidence>
<dbReference type="PANTHER" id="PTHR47926:SF347">
    <property type="entry name" value="PENTATRICOPEPTIDE REPEAT-CONTAINING PROTEIN"/>
    <property type="match status" value="1"/>
</dbReference>
<dbReference type="FunFam" id="1.25.40.10:FF:000090">
    <property type="entry name" value="Pentatricopeptide repeat-containing protein, chloroplastic"/>
    <property type="match status" value="1"/>
</dbReference>
<feature type="repeat" description="PPR" evidence="2">
    <location>
        <begin position="445"/>
        <end position="479"/>
    </location>
</feature>
<dbReference type="FunFam" id="1.25.40.10:FF:000073">
    <property type="entry name" value="Pentatricopeptide repeat-containing protein chloroplastic"/>
    <property type="match status" value="1"/>
</dbReference>
<dbReference type="PROSITE" id="PS51375">
    <property type="entry name" value="PPR"/>
    <property type="match status" value="5"/>
</dbReference>
<evidence type="ECO:0000256" key="2">
    <source>
        <dbReference type="PROSITE-ProRule" id="PRU00708"/>
    </source>
</evidence>
<sequence>MVLVRPLNSPLLPLYPDQFNLQTPSKTPHHISNLVIVTSPVSCSLRFQKFNYNPIQKWSSKPLSTKIQTFVSVSFANNVIREYTEDGFFDDAIGVYLKMLDDGVKVEEFRYFPCLIKAFGGLCDIYKGRQIHGHVLKLGVLDDVSVVNSLLTMYWKCGVVEDAVQMFEKMPEVDLVSWNTMISGFQKSMDYTRSLMFFRSMVWEFGIYPNRVACVSSILSCSSLQSLTHGREIHGVVVKSGLDVEEYLVSSLIEMYMKCGSIKNAENIFNSILDKDSVRRNAVIWNVMISGYVSNGCFSQALLLFIKMMVWGIKPDYSTMVSLFSLCSESLDIAFGKQIHGLIFKFGLKNNVRVETALLDMYLKCGDMGTGLKIFRRSQNHNLIMWSAVISNCAQSGCPTKALELFYEFKMEDGLADSGILVAVLRACSSLTLKPEGFLRLSQKDLVSWNALISGYAQDECADEALKAFRDMQLEEIRPNTVTIACILSVCAHLSVMTLCKEFHGYLIRQGLGSTVLVSNSLIATYAKCGDINSSLYTFEKMPERNDVSWNSIILGMGMHSRTDEMIVLFDKMVASGIKPDHVTFTAILSACSHAGRVDEGCKYFKSMVEDFNLKPQLEQYTCMVDLLGRAGHLNQAYDLIMAMPCTPDDRIWGSLLGSCKNHGDEILAEIVANHIFKLVPSSVGYRVLLANLYENLGKGREGDRSHSQSDEIYAAVEIWKVSLMLMSVLFMYVTDCLAFLVPPISRIFHTNQNPAAVQSAISSYNRKVAQLCMQISVCAPFAAKTPSGCWCYYWNIMQVLLQFQPAVHVHPTELISICSCIIGQYGCEFIMNSTCFAAFLFCSELDLLNTYGFKRFYCPNVPTCADSSAIPVLLSGVW</sequence>
<dbReference type="InterPro" id="IPR046960">
    <property type="entry name" value="PPR_At4g14850-like_plant"/>
</dbReference>
<dbReference type="AlphaFoldDB" id="A0A438EYU2"/>
<dbReference type="Proteomes" id="UP000288805">
    <property type="component" value="Unassembled WGS sequence"/>
</dbReference>
<dbReference type="GO" id="GO:0003729">
    <property type="term" value="F:mRNA binding"/>
    <property type="evidence" value="ECO:0007669"/>
    <property type="project" value="UniProtKB-ARBA"/>
</dbReference>
<name>A0A438EYU2_VITVI</name>
<dbReference type="InterPro" id="IPR011990">
    <property type="entry name" value="TPR-like_helical_dom_sf"/>
</dbReference>
<reference evidence="3 4" key="1">
    <citation type="journal article" date="2018" name="PLoS Genet.">
        <title>Population sequencing reveals clonal diversity and ancestral inbreeding in the grapevine cultivar Chardonnay.</title>
        <authorList>
            <person name="Roach M.J."/>
            <person name="Johnson D.L."/>
            <person name="Bohlmann J."/>
            <person name="van Vuuren H.J."/>
            <person name="Jones S.J."/>
            <person name="Pretorius I.S."/>
            <person name="Schmidt S.A."/>
            <person name="Borneman A.R."/>
        </authorList>
    </citation>
    <scope>NUCLEOTIDE SEQUENCE [LARGE SCALE GENOMIC DNA]</scope>
    <source>
        <strain evidence="4">cv. Chardonnay</strain>
        <tissue evidence="3">Leaf</tissue>
    </source>
</reference>
<accession>A0A438EYU2</accession>
<feature type="repeat" description="PPR" evidence="2">
    <location>
        <begin position="546"/>
        <end position="580"/>
    </location>
</feature>
<dbReference type="Pfam" id="PF13041">
    <property type="entry name" value="PPR_2"/>
    <property type="match status" value="3"/>
</dbReference>
<dbReference type="GO" id="GO:0009451">
    <property type="term" value="P:RNA modification"/>
    <property type="evidence" value="ECO:0007669"/>
    <property type="project" value="InterPro"/>
</dbReference>
<keyword evidence="1" id="KW-0677">Repeat</keyword>
<evidence type="ECO:0000313" key="3">
    <source>
        <dbReference type="EMBL" id="RVW52894.1"/>
    </source>
</evidence>
<dbReference type="InterPro" id="IPR002885">
    <property type="entry name" value="PPR_rpt"/>
</dbReference>